<dbReference type="RefSeq" id="WP_119136534.1">
    <property type="nucleotide sequence ID" value="NZ_QXXQ01000018.1"/>
</dbReference>
<dbReference type="OrthoDB" id="275223at2"/>
<dbReference type="Proteomes" id="UP000266649">
    <property type="component" value="Unassembled WGS sequence"/>
</dbReference>
<accession>A0A398BHP7</accession>
<evidence type="ECO:0000313" key="2">
    <source>
        <dbReference type="Proteomes" id="UP000266649"/>
    </source>
</evidence>
<keyword evidence="2" id="KW-1185">Reference proteome</keyword>
<proteinExistence type="predicted"/>
<comment type="caution">
    <text evidence="1">The sequence shown here is derived from an EMBL/GenBank/DDBJ whole genome shotgun (WGS) entry which is preliminary data.</text>
</comment>
<dbReference type="AlphaFoldDB" id="A0A398BHP7"/>
<name>A0A398BHP7_9RHOB</name>
<dbReference type="InterPro" id="IPR009200">
    <property type="entry name" value="DUF1269_membrane"/>
</dbReference>
<sequence>MSDLVIIAFDTEATAFEARAALVKMQQEYLIEMEDAVVITRKDDGTVQLHQAVNMTAVGATGGGIWGGLIGLLFLNPLLGAAVGAGAGALSGWMTDVGINDDFLKQTGQSLPQGGAALGILIRKMTADKVLAGLDAFAGKGRVLRTSLSAEQEQKLSEALTRHGATPTA</sequence>
<protein>
    <submittedName>
        <fullName evidence="1">DUF1269 domain-containing protein</fullName>
    </submittedName>
</protein>
<reference evidence="1 2" key="1">
    <citation type="submission" date="2018-09" db="EMBL/GenBank/DDBJ databases">
        <title>Gemmobacter lutimaris sp. nov., a marine bacterium isolated from tidal flat.</title>
        <authorList>
            <person name="Lee D.W."/>
            <person name="Yoo Y."/>
            <person name="Kim J.-J."/>
            <person name="Kim B.S."/>
        </authorList>
    </citation>
    <scope>NUCLEOTIDE SEQUENCE [LARGE SCALE GENOMIC DNA]</scope>
    <source>
        <strain evidence="1 2">YJ-T1-11</strain>
    </source>
</reference>
<dbReference type="EMBL" id="QXXQ01000018">
    <property type="protein sequence ID" value="RID90049.1"/>
    <property type="molecule type" value="Genomic_DNA"/>
</dbReference>
<organism evidence="1 2">
    <name type="scientific">Gemmobacter lutimaris</name>
    <dbReference type="NCBI Taxonomy" id="2306023"/>
    <lineage>
        <taxon>Bacteria</taxon>
        <taxon>Pseudomonadati</taxon>
        <taxon>Pseudomonadota</taxon>
        <taxon>Alphaproteobacteria</taxon>
        <taxon>Rhodobacterales</taxon>
        <taxon>Paracoccaceae</taxon>
        <taxon>Gemmobacter</taxon>
    </lineage>
</organism>
<gene>
    <name evidence="1" type="ORF">D2N39_19935</name>
</gene>
<dbReference type="Pfam" id="PF06897">
    <property type="entry name" value="DUF1269"/>
    <property type="match status" value="1"/>
</dbReference>
<evidence type="ECO:0000313" key="1">
    <source>
        <dbReference type="EMBL" id="RID90049.1"/>
    </source>
</evidence>